<sequence length="600" mass="68922">MKNLCCLLVCRKQHQHQQQDRRSLTLQRDHYKHGSSASWKRRRKFGVFLAMVMGCLVWYVCYLYMYTLSPSTGNSQGEGILITSSSATSTTALSTSSKVSQQKQAQAQQKTNDKTAEKPDRGSDDANPKQAAVELGASAVSTMPACETNAQTTQASTELVWQAFESTVKLLDKLGVDYWLSAGTLLGFVRNCSHIHYDLDFAIDLRWLQQRQLQEMLLVETFMQTNPGQFRHNKFFKGVDGTTLSEGAERNFVFENNGNIKVDFFHSLRTQNFFRNGYNTERGLFSCPRPMQYVQSFQWRNLKVPVPMPYQDVLKATYGVDYMTPQKRRKRKDHFLWKATDGGCLIVRPGRAHRHYDDKIGILTCLVTTSATSEQQVVAQARALVQSLRKWEAPVTLELYHYETLTDTQKTLIMGDDYLLDDDKVRFVQLDSNNQQEDDESHCYEQALATTSLEHVLLVRPSIIFLRNPLHWVYTAHYVHERDCKCQTTCATSTVWELLTNKPCVRFHANQTTPTLITQDDSVETEIAVFHSSVHRSLNWAYPTPHYYDTTNTQQSFDAVSLLVQTTGEQRAPLAEEYEPHVRHHRKSYHAAWQQQLARP</sequence>
<name>A0A9N8ETV7_9STRA</name>
<gene>
    <name evidence="3" type="ORF">SEMRO_1613_G286020.1</name>
</gene>
<proteinExistence type="predicted"/>
<dbReference type="OrthoDB" id="6046095at2759"/>
<reference evidence="3" key="1">
    <citation type="submission" date="2020-06" db="EMBL/GenBank/DDBJ databases">
        <authorList>
            <consortium name="Plant Systems Biology data submission"/>
        </authorList>
    </citation>
    <scope>NUCLEOTIDE SEQUENCE</scope>
    <source>
        <strain evidence="3">D6</strain>
    </source>
</reference>
<organism evidence="3 4">
    <name type="scientific">Seminavis robusta</name>
    <dbReference type="NCBI Taxonomy" id="568900"/>
    <lineage>
        <taxon>Eukaryota</taxon>
        <taxon>Sar</taxon>
        <taxon>Stramenopiles</taxon>
        <taxon>Ochrophyta</taxon>
        <taxon>Bacillariophyta</taxon>
        <taxon>Bacillariophyceae</taxon>
        <taxon>Bacillariophycidae</taxon>
        <taxon>Naviculales</taxon>
        <taxon>Naviculaceae</taxon>
        <taxon>Seminavis</taxon>
    </lineage>
</organism>
<keyword evidence="4" id="KW-1185">Reference proteome</keyword>
<feature type="transmembrane region" description="Helical" evidence="2">
    <location>
        <begin position="45"/>
        <end position="65"/>
    </location>
</feature>
<protein>
    <submittedName>
        <fullName evidence="3">Regulation of protein glycosylation</fullName>
    </submittedName>
</protein>
<accession>A0A9N8ETV7</accession>
<comment type="caution">
    <text evidence="3">The sequence shown here is derived from an EMBL/GenBank/DDBJ whole genome shotgun (WGS) entry which is preliminary data.</text>
</comment>
<evidence type="ECO:0000256" key="2">
    <source>
        <dbReference type="SAM" id="Phobius"/>
    </source>
</evidence>
<feature type="compositionally biased region" description="Basic and acidic residues" evidence="1">
    <location>
        <begin position="111"/>
        <end position="127"/>
    </location>
</feature>
<keyword evidence="2" id="KW-0472">Membrane</keyword>
<feature type="region of interest" description="Disordered" evidence="1">
    <location>
        <begin position="93"/>
        <end position="129"/>
    </location>
</feature>
<dbReference type="EMBL" id="CAICTM010001611">
    <property type="protein sequence ID" value="CAB9524984.1"/>
    <property type="molecule type" value="Genomic_DNA"/>
</dbReference>
<dbReference type="AlphaFoldDB" id="A0A9N8ETV7"/>
<evidence type="ECO:0000256" key="1">
    <source>
        <dbReference type="SAM" id="MobiDB-lite"/>
    </source>
</evidence>
<dbReference type="Proteomes" id="UP001153069">
    <property type="component" value="Unassembled WGS sequence"/>
</dbReference>
<keyword evidence="2" id="KW-0812">Transmembrane</keyword>
<evidence type="ECO:0000313" key="4">
    <source>
        <dbReference type="Proteomes" id="UP001153069"/>
    </source>
</evidence>
<evidence type="ECO:0000313" key="3">
    <source>
        <dbReference type="EMBL" id="CAB9524984.1"/>
    </source>
</evidence>
<feature type="compositionally biased region" description="Low complexity" evidence="1">
    <location>
        <begin position="93"/>
        <end position="110"/>
    </location>
</feature>
<keyword evidence="2" id="KW-1133">Transmembrane helix</keyword>